<keyword evidence="1" id="KW-0732">Signal</keyword>
<dbReference type="RefSeq" id="WP_183274596.1">
    <property type="nucleotide sequence ID" value="NZ_JABXXQ010000062.1"/>
</dbReference>
<feature type="chain" id="PRO_5032770897" evidence="1">
    <location>
        <begin position="21"/>
        <end position="203"/>
    </location>
</feature>
<protein>
    <submittedName>
        <fullName evidence="2">Uncharacterized protein</fullName>
    </submittedName>
</protein>
<name>A0A839UYI5_9PROT</name>
<reference evidence="2 3" key="1">
    <citation type="submission" date="2020-08" db="EMBL/GenBank/DDBJ databases">
        <title>Genomic Encyclopedia of Type Strains, Phase III (KMG-III): the genomes of soil and plant-associated and newly described type strains.</title>
        <authorList>
            <person name="Whitman W."/>
        </authorList>
    </citation>
    <scope>NUCLEOTIDE SEQUENCE [LARGE SCALE GENOMIC DNA]</scope>
    <source>
        <strain evidence="2 3">CECT 8088</strain>
    </source>
</reference>
<dbReference type="Proteomes" id="UP000557688">
    <property type="component" value="Unassembled WGS sequence"/>
</dbReference>
<proteinExistence type="predicted"/>
<dbReference type="AlphaFoldDB" id="A0A839UYI5"/>
<evidence type="ECO:0000256" key="1">
    <source>
        <dbReference type="SAM" id="SignalP"/>
    </source>
</evidence>
<dbReference type="EMBL" id="JACHXV010000001">
    <property type="protein sequence ID" value="MBB3172359.1"/>
    <property type="molecule type" value="Genomic_DNA"/>
</dbReference>
<organism evidence="2 3">
    <name type="scientific">Endobacter medicaginis</name>
    <dbReference type="NCBI Taxonomy" id="1181271"/>
    <lineage>
        <taxon>Bacteria</taxon>
        <taxon>Pseudomonadati</taxon>
        <taxon>Pseudomonadota</taxon>
        <taxon>Alphaproteobacteria</taxon>
        <taxon>Acetobacterales</taxon>
        <taxon>Acetobacteraceae</taxon>
        <taxon>Endobacter</taxon>
    </lineage>
</organism>
<comment type="caution">
    <text evidence="2">The sequence shown here is derived from an EMBL/GenBank/DDBJ whole genome shotgun (WGS) entry which is preliminary data.</text>
</comment>
<gene>
    <name evidence="2" type="ORF">FHR90_000165</name>
</gene>
<evidence type="ECO:0000313" key="3">
    <source>
        <dbReference type="Proteomes" id="UP000557688"/>
    </source>
</evidence>
<keyword evidence="3" id="KW-1185">Reference proteome</keyword>
<sequence length="203" mass="21026">MRTGLEGLVICLLAAGSALMTPVAGTGRAETVTASSVVGSGAANRFAQPLSEADIILSSLADGRINVSTGTAGAATDSEDDRAGLSCIVSPGGAPPTCQMMFAQSYWGIRYRDFTGAHLADGTPLPMRKHLSRTEFCWRGACARSEIILLDIPMTAMQAAARQGMRVSITAVSGDGAEVDYGVGDVSTLLTVVQRDVDAGRRS</sequence>
<feature type="signal peptide" evidence="1">
    <location>
        <begin position="1"/>
        <end position="20"/>
    </location>
</feature>
<accession>A0A839UYI5</accession>
<evidence type="ECO:0000313" key="2">
    <source>
        <dbReference type="EMBL" id="MBB3172359.1"/>
    </source>
</evidence>